<gene>
    <name evidence="2" type="ORF">SLS62_009464</name>
</gene>
<dbReference type="AlphaFoldDB" id="A0AAN9UL11"/>
<proteinExistence type="predicted"/>
<feature type="compositionally biased region" description="Low complexity" evidence="1">
    <location>
        <begin position="43"/>
        <end position="53"/>
    </location>
</feature>
<feature type="region of interest" description="Disordered" evidence="1">
    <location>
        <begin position="1"/>
        <end position="70"/>
    </location>
</feature>
<name>A0AAN9UL11_9PEZI</name>
<reference evidence="2 3" key="1">
    <citation type="submission" date="2024-02" db="EMBL/GenBank/DDBJ databases">
        <title>De novo assembly and annotation of 12 fungi associated with fruit tree decline syndrome in Ontario, Canada.</title>
        <authorList>
            <person name="Sulman M."/>
            <person name="Ellouze W."/>
            <person name="Ilyukhin E."/>
        </authorList>
    </citation>
    <scope>NUCLEOTIDE SEQUENCE [LARGE SCALE GENOMIC DNA]</scope>
    <source>
        <strain evidence="2 3">M11/M66-122</strain>
    </source>
</reference>
<sequence>MPSVTQSPAFSSSKKRRRDDNDGGEVQNPFSALGSNNDRLFFSSSSSPSTPNSYLDLGSNHNPPVFNLPRKVIPLPASKRFRALDPDHEGHDRQQGDHQDDDGRLTSPSGQQHHFPHAHPDYSTTPPISPEIQPYHHHQQVRGSNPSTTIKPSAALLDPCHICHRKPTKKSDLDSFADCMGCGQRTCFVCIRQCQGWLASGGGGSSDHPAGEAWRPVSSTITAAAAEEQQQEDISTSFTMEDVDDDMDHHQHHDEAHSADRRPLKSYHLQNKVGGGHGNGVHSGGVRGGPEEGWSGRGHRDVVCSRCCIEKGSEGDVVCLGCLAGLEGA</sequence>
<protein>
    <submittedName>
        <fullName evidence="2">Uncharacterized protein</fullName>
    </submittedName>
</protein>
<accession>A0AAN9UL11</accession>
<feature type="compositionally biased region" description="Polar residues" evidence="1">
    <location>
        <begin position="28"/>
        <end position="38"/>
    </location>
</feature>
<evidence type="ECO:0000256" key="1">
    <source>
        <dbReference type="SAM" id="MobiDB-lite"/>
    </source>
</evidence>
<feature type="region of interest" description="Disordered" evidence="1">
    <location>
        <begin position="83"/>
        <end position="147"/>
    </location>
</feature>
<feature type="compositionally biased region" description="Basic and acidic residues" evidence="1">
    <location>
        <begin position="83"/>
        <end position="104"/>
    </location>
</feature>
<feature type="region of interest" description="Disordered" evidence="1">
    <location>
        <begin position="244"/>
        <end position="298"/>
    </location>
</feature>
<evidence type="ECO:0000313" key="3">
    <source>
        <dbReference type="Proteomes" id="UP001320420"/>
    </source>
</evidence>
<feature type="compositionally biased region" description="Polar residues" evidence="1">
    <location>
        <begin position="1"/>
        <end position="12"/>
    </location>
</feature>
<comment type="caution">
    <text evidence="2">The sequence shown here is derived from an EMBL/GenBank/DDBJ whole genome shotgun (WGS) entry which is preliminary data.</text>
</comment>
<feature type="compositionally biased region" description="Basic and acidic residues" evidence="1">
    <location>
        <begin position="247"/>
        <end position="263"/>
    </location>
</feature>
<keyword evidence="3" id="KW-1185">Reference proteome</keyword>
<dbReference type="EMBL" id="JAKJXP020000100">
    <property type="protein sequence ID" value="KAK7746174.1"/>
    <property type="molecule type" value="Genomic_DNA"/>
</dbReference>
<feature type="compositionally biased region" description="Gly residues" evidence="1">
    <location>
        <begin position="273"/>
        <end position="288"/>
    </location>
</feature>
<evidence type="ECO:0000313" key="2">
    <source>
        <dbReference type="EMBL" id="KAK7746174.1"/>
    </source>
</evidence>
<organism evidence="2 3">
    <name type="scientific">Diatrype stigma</name>
    <dbReference type="NCBI Taxonomy" id="117547"/>
    <lineage>
        <taxon>Eukaryota</taxon>
        <taxon>Fungi</taxon>
        <taxon>Dikarya</taxon>
        <taxon>Ascomycota</taxon>
        <taxon>Pezizomycotina</taxon>
        <taxon>Sordariomycetes</taxon>
        <taxon>Xylariomycetidae</taxon>
        <taxon>Xylariales</taxon>
        <taxon>Diatrypaceae</taxon>
        <taxon>Diatrype</taxon>
    </lineage>
</organism>
<dbReference type="Proteomes" id="UP001320420">
    <property type="component" value="Unassembled WGS sequence"/>
</dbReference>